<sequence>MMPDMRSKFTMKADISRRTAEGAVSLLNDNTLENRQF</sequence>
<keyword evidence="2" id="KW-1185">Reference proteome</keyword>
<reference evidence="1 2" key="1">
    <citation type="journal article" date="2012" name="J. Bacteriol.">
        <title>Whole-genome sequences of Bacillus subtilis and close relatives.</title>
        <authorList>
            <person name="Earl A.M."/>
            <person name="Eppinger M."/>
            <person name="Fricke W.F."/>
            <person name="Rosovitz M.J."/>
            <person name="Rasko D.A."/>
            <person name="Daugherty S."/>
            <person name="Losick R."/>
            <person name="Kolter R."/>
            <person name="Ravel J."/>
        </authorList>
    </citation>
    <scope>NUCLEOTIDE SEQUENCE [LARGE SCALE GENOMIC DNA]</scope>
    <source>
        <strain evidence="2">DSM 15029 / JCM 12233 / NBRC 101239 / NRRL B-23049 / TU-B-10</strain>
    </source>
</reference>
<dbReference type="EMBL" id="CP002905">
    <property type="protein sequence ID" value="AEP87226.1"/>
    <property type="molecule type" value="Genomic_DNA"/>
</dbReference>
<protein>
    <submittedName>
        <fullName evidence="1">Uncharacterized protein</fullName>
    </submittedName>
</protein>
<name>G4NX38_BACS4</name>
<gene>
    <name evidence="1" type="ordered locus">GYO_2613</name>
</gene>
<dbReference type="Proteomes" id="UP000002651">
    <property type="component" value="Chromosome"/>
</dbReference>
<proteinExistence type="predicted"/>
<evidence type="ECO:0000313" key="2">
    <source>
        <dbReference type="Proteomes" id="UP000002651"/>
    </source>
</evidence>
<organism evidence="1 2">
    <name type="scientific">Bacillus spizizenii (strain DSM 15029 / JCM 12233 / NBRC 101239 / NRRL B-23049 / TU-B-10)</name>
    <name type="common">Bacillus subtilis subsp. spizizenii</name>
    <dbReference type="NCBI Taxonomy" id="1052585"/>
    <lineage>
        <taxon>Bacteria</taxon>
        <taxon>Bacillati</taxon>
        <taxon>Bacillota</taxon>
        <taxon>Bacilli</taxon>
        <taxon>Bacillales</taxon>
        <taxon>Bacillaceae</taxon>
        <taxon>Bacillus</taxon>
    </lineage>
</organism>
<accession>G4NX38</accession>
<dbReference type="KEGG" id="bst:GYO_2613"/>
<evidence type="ECO:0000313" key="1">
    <source>
        <dbReference type="EMBL" id="AEP87226.1"/>
    </source>
</evidence>
<dbReference type="STRING" id="1052585.GYO_2613"/>
<dbReference type="AlphaFoldDB" id="G4NX38"/>
<dbReference type="HOGENOM" id="CLU_3340307_0_0_9"/>